<proteinExistence type="predicted"/>
<evidence type="ECO:0000313" key="2">
    <source>
        <dbReference type="EMBL" id="KZD55601.1"/>
    </source>
</evidence>
<dbReference type="RefSeq" id="WP_063262859.1">
    <property type="nucleotide sequence ID" value="NZ_LJKE01000104.1"/>
</dbReference>
<feature type="domain" description="Phage ABA sandwich" evidence="1">
    <location>
        <begin position="8"/>
        <end position="97"/>
    </location>
</feature>
<dbReference type="EMBL" id="LJKE01000104">
    <property type="protein sequence ID" value="KZD55601.1"/>
    <property type="molecule type" value="Genomic_DNA"/>
</dbReference>
<evidence type="ECO:0000259" key="1">
    <source>
        <dbReference type="Pfam" id="PF18066"/>
    </source>
</evidence>
<organism evidence="2 3">
    <name type="scientific">Bacillus cereus</name>
    <dbReference type="NCBI Taxonomy" id="1396"/>
    <lineage>
        <taxon>Bacteria</taxon>
        <taxon>Bacillati</taxon>
        <taxon>Bacillota</taxon>
        <taxon>Bacilli</taxon>
        <taxon>Bacillales</taxon>
        <taxon>Bacillaceae</taxon>
        <taxon>Bacillus</taxon>
        <taxon>Bacillus cereus group</taxon>
    </lineage>
</organism>
<dbReference type="Gene3D" id="3.30.2120.10">
    <property type="entry name" value="Bacillus phage protein-like"/>
    <property type="match status" value="1"/>
</dbReference>
<gene>
    <name evidence="2" type="ORF">B4088_5346</name>
</gene>
<sequence>MKSSEVNKLIASTVLGYEVTEHFIVREGRRSGIPTYNNNLAHAWKVVEKMKDDYGFNFELSADSDHYLGYRCRFQLNEVNFSTTDEDPASAICIAALQAIKELRK</sequence>
<dbReference type="Pfam" id="PF18066">
    <property type="entry name" value="Phage_ABA_S"/>
    <property type="match status" value="1"/>
</dbReference>
<dbReference type="Proteomes" id="UP000076482">
    <property type="component" value="Unassembled WGS sequence"/>
</dbReference>
<dbReference type="PATRIC" id="fig|1396.535.peg.5897"/>
<dbReference type="InterPro" id="IPR028985">
    <property type="entry name" value="Bacillus_phage_prot-like"/>
</dbReference>
<comment type="caution">
    <text evidence="2">The sequence shown here is derived from an EMBL/GenBank/DDBJ whole genome shotgun (WGS) entry which is preliminary data.</text>
</comment>
<name>A0A164LAG6_BACCE</name>
<protein>
    <recommendedName>
        <fullName evidence="1">Phage ABA sandwich domain-containing protein</fullName>
    </recommendedName>
</protein>
<reference evidence="2 3" key="1">
    <citation type="submission" date="2015-09" db="EMBL/GenBank/DDBJ databases">
        <title>Bacillus cereus food isolates.</title>
        <authorList>
            <person name="Boekhorst J."/>
        </authorList>
    </citation>
    <scope>NUCLEOTIDE SEQUENCE [LARGE SCALE GENOMIC DNA]</scope>
    <source>
        <strain evidence="2 3">B4088</strain>
    </source>
</reference>
<accession>A0A164LAG6</accession>
<evidence type="ECO:0000313" key="3">
    <source>
        <dbReference type="Proteomes" id="UP000076482"/>
    </source>
</evidence>
<dbReference type="AlphaFoldDB" id="A0A164LAG6"/>
<dbReference type="SUPFAM" id="SSF111074">
    <property type="entry name" value="Bacillus phage protein"/>
    <property type="match status" value="1"/>
</dbReference>
<dbReference type="InterPro" id="IPR041270">
    <property type="entry name" value="Phage_ABA_S"/>
</dbReference>